<dbReference type="Gene3D" id="1.25.40.90">
    <property type="match status" value="1"/>
</dbReference>
<dbReference type="GO" id="GO:0043130">
    <property type="term" value="F:ubiquitin binding"/>
    <property type="evidence" value="ECO:0007669"/>
    <property type="project" value="InterPro"/>
</dbReference>
<dbReference type="Pfam" id="PF00790">
    <property type="entry name" value="VHS"/>
    <property type="match status" value="1"/>
</dbReference>
<evidence type="ECO:0000256" key="2">
    <source>
        <dbReference type="ARBA" id="ARBA00022448"/>
    </source>
</evidence>
<proteinExistence type="inferred from homology"/>
<feature type="compositionally biased region" description="Polar residues" evidence="4">
    <location>
        <begin position="376"/>
        <end position="388"/>
    </location>
</feature>
<keyword evidence="2" id="KW-0813">Transport</keyword>
<feature type="domain" description="VHS" evidence="5">
    <location>
        <begin position="24"/>
        <end position="157"/>
    </location>
</feature>
<evidence type="ECO:0000313" key="7">
    <source>
        <dbReference type="EMBL" id="KAJ3663025.1"/>
    </source>
</evidence>
<dbReference type="Proteomes" id="UP001168821">
    <property type="component" value="Unassembled WGS sequence"/>
</dbReference>
<dbReference type="PROSITE" id="PS50179">
    <property type="entry name" value="VHS"/>
    <property type="match status" value="1"/>
</dbReference>
<dbReference type="InterPro" id="IPR002014">
    <property type="entry name" value="VHS_dom"/>
</dbReference>
<name>A0AA38IVG7_9CUCU</name>
<dbReference type="GO" id="GO:0030276">
    <property type="term" value="F:clathrin binding"/>
    <property type="evidence" value="ECO:0007669"/>
    <property type="project" value="TreeGrafter"/>
</dbReference>
<evidence type="ECO:0000259" key="6">
    <source>
        <dbReference type="PROSITE" id="PS50909"/>
    </source>
</evidence>
<dbReference type="CDD" id="cd14233">
    <property type="entry name" value="GAT_TOM1_like"/>
    <property type="match status" value="1"/>
</dbReference>
<dbReference type="GO" id="GO:0015031">
    <property type="term" value="P:protein transport"/>
    <property type="evidence" value="ECO:0007669"/>
    <property type="project" value="UniProtKB-KW"/>
</dbReference>
<feature type="region of interest" description="Disordered" evidence="4">
    <location>
        <begin position="301"/>
        <end position="323"/>
    </location>
</feature>
<organism evidence="7 8">
    <name type="scientific">Zophobas morio</name>
    <dbReference type="NCBI Taxonomy" id="2755281"/>
    <lineage>
        <taxon>Eukaryota</taxon>
        <taxon>Metazoa</taxon>
        <taxon>Ecdysozoa</taxon>
        <taxon>Arthropoda</taxon>
        <taxon>Hexapoda</taxon>
        <taxon>Insecta</taxon>
        <taxon>Pterygota</taxon>
        <taxon>Neoptera</taxon>
        <taxon>Endopterygota</taxon>
        <taxon>Coleoptera</taxon>
        <taxon>Polyphaga</taxon>
        <taxon>Cucujiformia</taxon>
        <taxon>Tenebrionidae</taxon>
        <taxon>Zophobas</taxon>
    </lineage>
</organism>
<feature type="compositionally biased region" description="Polar residues" evidence="4">
    <location>
        <begin position="398"/>
        <end position="419"/>
    </location>
</feature>
<feature type="compositionally biased region" description="Low complexity" evidence="4">
    <location>
        <begin position="427"/>
        <end position="450"/>
    </location>
</feature>
<dbReference type="PIRSF" id="PIRSF036948">
    <property type="entry name" value="TOM1"/>
    <property type="match status" value="1"/>
</dbReference>
<feature type="region of interest" description="Disordered" evidence="4">
    <location>
        <begin position="376"/>
        <end position="461"/>
    </location>
</feature>
<dbReference type="Pfam" id="PF03127">
    <property type="entry name" value="GAT"/>
    <property type="match status" value="1"/>
</dbReference>
<dbReference type="SMART" id="SM00288">
    <property type="entry name" value="VHS"/>
    <property type="match status" value="1"/>
</dbReference>
<evidence type="ECO:0000256" key="4">
    <source>
        <dbReference type="SAM" id="MobiDB-lite"/>
    </source>
</evidence>
<dbReference type="CDD" id="cd03565">
    <property type="entry name" value="VHS_Tom1_like"/>
    <property type="match status" value="1"/>
</dbReference>
<comment type="similarity">
    <text evidence="1">Belongs to the TOM1 family.</text>
</comment>
<dbReference type="SUPFAM" id="SSF48464">
    <property type="entry name" value="ENTH/VHS domain"/>
    <property type="match status" value="1"/>
</dbReference>
<dbReference type="InterPro" id="IPR038425">
    <property type="entry name" value="GAT_sf"/>
</dbReference>
<sequence>MSFFGNALGGNPFSTQVGSRIEQATDGTLASENWSLNMEICDLVNETEDGPRDAVKAIRKRLAQNAGKNYTVVMYTLTVLETCVKNCGKKFHVLICNKDFVLELVKLIGPKNDPPTAVQEKVLSLIQSWADAFRNLPEMSGVVSVYQDLLAKGIEFPATDLDSMAPIHTPQRSVESEIPVETPVSQHSSPTPHVASPTGYLTAEQRAKLQSELDVVQSNMNVLGEMLSEMKPGQEQPDELELLQELHVTCQSMQERLVELISKLSNDEMTAELLRINDDLNNLFLRYSRWEKNRDSGKHSASAVLAKAIPPTTKPPLEQEDSLIDFGDDLPEQLNKLSTGNSASTQLSAIESVNAKNASSKGDDEFDMFAQSRNASYENSKNSGSSYKDNLEPDQISGGLSTVTQGKQNTGGEESVTSSEFERFLAERAAAAEQLPTVTGSTNSTNTRNNPAKDEKSLFAL</sequence>
<dbReference type="InterPro" id="IPR008942">
    <property type="entry name" value="ENTH_VHS"/>
</dbReference>
<evidence type="ECO:0000256" key="3">
    <source>
        <dbReference type="ARBA" id="ARBA00022927"/>
    </source>
</evidence>
<keyword evidence="3" id="KW-0653">Protein transport</keyword>
<gene>
    <name evidence="7" type="ORF">Zmor_007336</name>
</gene>
<dbReference type="EMBL" id="JALNTZ010000002">
    <property type="protein sequence ID" value="KAJ3663025.1"/>
    <property type="molecule type" value="Genomic_DNA"/>
</dbReference>
<protein>
    <recommendedName>
        <fullName evidence="9">TOM1-like protein 2</fullName>
    </recommendedName>
</protein>
<dbReference type="SUPFAM" id="SSF89009">
    <property type="entry name" value="GAT-like domain"/>
    <property type="match status" value="1"/>
</dbReference>
<feature type="domain" description="GAT" evidence="6">
    <location>
        <begin position="204"/>
        <end position="292"/>
    </location>
</feature>
<evidence type="ECO:0000259" key="5">
    <source>
        <dbReference type="PROSITE" id="PS50179"/>
    </source>
</evidence>
<dbReference type="PANTHER" id="PTHR13856">
    <property type="entry name" value="VHS DOMAIN CONTAINING PROTEIN FAMILY"/>
    <property type="match status" value="1"/>
</dbReference>
<feature type="compositionally biased region" description="Basic and acidic residues" evidence="4">
    <location>
        <begin position="451"/>
        <end position="461"/>
    </location>
</feature>
<dbReference type="InterPro" id="IPR004152">
    <property type="entry name" value="GAT_dom"/>
</dbReference>
<dbReference type="GO" id="GO:0035091">
    <property type="term" value="F:phosphatidylinositol binding"/>
    <property type="evidence" value="ECO:0007669"/>
    <property type="project" value="InterPro"/>
</dbReference>
<dbReference type="InterPro" id="IPR014645">
    <property type="entry name" value="TOM1"/>
</dbReference>
<keyword evidence="8" id="KW-1185">Reference proteome</keyword>
<dbReference type="GO" id="GO:0007165">
    <property type="term" value="P:signal transduction"/>
    <property type="evidence" value="ECO:0007669"/>
    <property type="project" value="TreeGrafter"/>
</dbReference>
<evidence type="ECO:0000256" key="1">
    <source>
        <dbReference type="ARBA" id="ARBA00007708"/>
    </source>
</evidence>
<evidence type="ECO:0000313" key="8">
    <source>
        <dbReference type="Proteomes" id="UP001168821"/>
    </source>
</evidence>
<dbReference type="GO" id="GO:0016020">
    <property type="term" value="C:membrane"/>
    <property type="evidence" value="ECO:0007669"/>
    <property type="project" value="TreeGrafter"/>
</dbReference>
<evidence type="ECO:0008006" key="9">
    <source>
        <dbReference type="Google" id="ProtNLM"/>
    </source>
</evidence>
<comment type="caution">
    <text evidence="7">The sequence shown here is derived from an EMBL/GenBank/DDBJ whole genome shotgun (WGS) entry which is preliminary data.</text>
</comment>
<dbReference type="PANTHER" id="PTHR13856:SF137">
    <property type="entry name" value="GH05942P"/>
    <property type="match status" value="1"/>
</dbReference>
<reference evidence="7" key="1">
    <citation type="journal article" date="2023" name="G3 (Bethesda)">
        <title>Whole genome assemblies of Zophobas morio and Tenebrio molitor.</title>
        <authorList>
            <person name="Kaur S."/>
            <person name="Stinson S.A."/>
            <person name="diCenzo G.C."/>
        </authorList>
    </citation>
    <scope>NUCLEOTIDE SEQUENCE</scope>
    <source>
        <strain evidence="7">QUZm001</strain>
    </source>
</reference>
<dbReference type="GO" id="GO:0005768">
    <property type="term" value="C:endosome"/>
    <property type="evidence" value="ECO:0007669"/>
    <property type="project" value="TreeGrafter"/>
</dbReference>
<dbReference type="AlphaFoldDB" id="A0AA38IVG7"/>
<accession>A0AA38IVG7</accession>
<dbReference type="PROSITE" id="PS50909">
    <property type="entry name" value="GAT"/>
    <property type="match status" value="1"/>
</dbReference>
<dbReference type="Gene3D" id="1.20.58.160">
    <property type="match status" value="1"/>
</dbReference>